<keyword evidence="4" id="KW-0488">Methylation</keyword>
<feature type="domain" description="General secretion pathway GspH" evidence="12">
    <location>
        <begin position="61"/>
        <end position="160"/>
    </location>
</feature>
<keyword evidence="7 11" id="KW-1133">Transmembrane helix</keyword>
<sequence length="167" mass="17963">MPISVAGSNRRLTPTGRADARQGGFTLVELMVVITIIGLASAVAAFAMPDPRGRVLDEGLRFAARVRAARDIAVVEARPVSLWVTGGGYGFDRRLGGTWRPVAEKPLRVERWSEDTRAILPDASGRVRVTFDPTGIADRSIDIRLTRSGVDALVRIGADGEVRADAQ</sequence>
<keyword evidence="14" id="KW-1185">Reference proteome</keyword>
<evidence type="ECO:0000256" key="5">
    <source>
        <dbReference type="ARBA" id="ARBA00022519"/>
    </source>
</evidence>
<dbReference type="InterPro" id="IPR045584">
    <property type="entry name" value="Pilin-like"/>
</dbReference>
<evidence type="ECO:0000256" key="4">
    <source>
        <dbReference type="ARBA" id="ARBA00022481"/>
    </source>
</evidence>
<dbReference type="RefSeq" id="WP_199040152.1">
    <property type="nucleotide sequence ID" value="NZ_JAELXS010000009.1"/>
</dbReference>
<organism evidence="13 14">
    <name type="scientific">Sphingomonas mollis</name>
    <dbReference type="NCBI Taxonomy" id="2795726"/>
    <lineage>
        <taxon>Bacteria</taxon>
        <taxon>Pseudomonadati</taxon>
        <taxon>Pseudomonadota</taxon>
        <taxon>Alphaproteobacteria</taxon>
        <taxon>Sphingomonadales</taxon>
        <taxon>Sphingomonadaceae</taxon>
        <taxon>Sphingomonas</taxon>
    </lineage>
</organism>
<reference evidence="14" key="1">
    <citation type="submission" date="2020-12" db="EMBL/GenBank/DDBJ databases">
        <title>Hymenobacter sp.</title>
        <authorList>
            <person name="Kim M.K."/>
        </authorList>
    </citation>
    <scope>NUCLEOTIDE SEQUENCE [LARGE SCALE GENOMIC DNA]</scope>
    <source>
        <strain evidence="14">BT553</strain>
    </source>
</reference>
<feature type="transmembrane region" description="Helical" evidence="11">
    <location>
        <begin position="24"/>
        <end position="47"/>
    </location>
</feature>
<keyword evidence="3" id="KW-1003">Cell membrane</keyword>
<accession>A0ABS0XT09</accession>
<evidence type="ECO:0000256" key="2">
    <source>
        <dbReference type="ARBA" id="ARBA00021549"/>
    </source>
</evidence>
<evidence type="ECO:0000256" key="8">
    <source>
        <dbReference type="ARBA" id="ARBA00023136"/>
    </source>
</evidence>
<evidence type="ECO:0000256" key="3">
    <source>
        <dbReference type="ARBA" id="ARBA00022475"/>
    </source>
</evidence>
<dbReference type="InterPro" id="IPR012902">
    <property type="entry name" value="N_methyl_site"/>
</dbReference>
<keyword evidence="5" id="KW-0997">Cell inner membrane</keyword>
<evidence type="ECO:0000256" key="6">
    <source>
        <dbReference type="ARBA" id="ARBA00022692"/>
    </source>
</evidence>
<comment type="similarity">
    <text evidence="9">Belongs to the GSP H family.</text>
</comment>
<evidence type="ECO:0000256" key="7">
    <source>
        <dbReference type="ARBA" id="ARBA00022989"/>
    </source>
</evidence>
<evidence type="ECO:0000313" key="13">
    <source>
        <dbReference type="EMBL" id="MBJ6123194.1"/>
    </source>
</evidence>
<evidence type="ECO:0000259" key="12">
    <source>
        <dbReference type="Pfam" id="PF12019"/>
    </source>
</evidence>
<dbReference type="EMBL" id="JAELXS010000009">
    <property type="protein sequence ID" value="MBJ6123194.1"/>
    <property type="molecule type" value="Genomic_DNA"/>
</dbReference>
<evidence type="ECO:0000256" key="11">
    <source>
        <dbReference type="SAM" id="Phobius"/>
    </source>
</evidence>
<dbReference type="Proteomes" id="UP000640426">
    <property type="component" value="Unassembled WGS sequence"/>
</dbReference>
<dbReference type="NCBIfam" id="TIGR02532">
    <property type="entry name" value="IV_pilin_GFxxxE"/>
    <property type="match status" value="1"/>
</dbReference>
<keyword evidence="6 11" id="KW-0812">Transmembrane</keyword>
<gene>
    <name evidence="13" type="ORF">JAO74_15480</name>
</gene>
<comment type="caution">
    <text evidence="13">The sequence shown here is derived from an EMBL/GenBank/DDBJ whole genome shotgun (WGS) entry which is preliminary data.</text>
</comment>
<proteinExistence type="inferred from homology"/>
<evidence type="ECO:0000256" key="9">
    <source>
        <dbReference type="ARBA" id="ARBA00025772"/>
    </source>
</evidence>
<dbReference type="Pfam" id="PF12019">
    <property type="entry name" value="GspH"/>
    <property type="match status" value="1"/>
</dbReference>
<protein>
    <recommendedName>
        <fullName evidence="2">Type II secretion system protein H</fullName>
    </recommendedName>
    <alternativeName>
        <fullName evidence="10">General secretion pathway protein H</fullName>
    </alternativeName>
</protein>
<dbReference type="SUPFAM" id="SSF54523">
    <property type="entry name" value="Pili subunits"/>
    <property type="match status" value="1"/>
</dbReference>
<evidence type="ECO:0000313" key="14">
    <source>
        <dbReference type="Proteomes" id="UP000640426"/>
    </source>
</evidence>
<evidence type="ECO:0000256" key="10">
    <source>
        <dbReference type="ARBA" id="ARBA00030775"/>
    </source>
</evidence>
<comment type="subcellular location">
    <subcellularLocation>
        <location evidence="1">Cell inner membrane</location>
        <topology evidence="1">Single-pass membrane protein</topology>
    </subcellularLocation>
</comment>
<evidence type="ECO:0000256" key="1">
    <source>
        <dbReference type="ARBA" id="ARBA00004377"/>
    </source>
</evidence>
<dbReference type="Pfam" id="PF07963">
    <property type="entry name" value="N_methyl"/>
    <property type="match status" value="1"/>
</dbReference>
<keyword evidence="8 11" id="KW-0472">Membrane</keyword>
<name>A0ABS0XT09_9SPHN</name>
<dbReference type="PROSITE" id="PS00409">
    <property type="entry name" value="PROKAR_NTER_METHYL"/>
    <property type="match status" value="1"/>
</dbReference>
<dbReference type="InterPro" id="IPR022346">
    <property type="entry name" value="T2SS_GspH"/>
</dbReference>
<dbReference type="Gene3D" id="3.55.40.10">
    <property type="entry name" value="minor pseudopilin epsh domain"/>
    <property type="match status" value="1"/>
</dbReference>